<evidence type="ECO:0000256" key="1">
    <source>
        <dbReference type="ARBA" id="ARBA00004141"/>
    </source>
</evidence>
<evidence type="ECO:0000259" key="16">
    <source>
        <dbReference type="SMART" id="SM00322"/>
    </source>
</evidence>
<keyword evidence="12" id="KW-0694">RNA-binding</keyword>
<evidence type="ECO:0000256" key="5">
    <source>
        <dbReference type="ARBA" id="ARBA00022692"/>
    </source>
</evidence>
<dbReference type="PROSITE" id="PS50084">
    <property type="entry name" value="KH_TYPE_1"/>
    <property type="match status" value="1"/>
</dbReference>
<evidence type="ECO:0000256" key="4">
    <source>
        <dbReference type="ARBA" id="ARBA00022461"/>
    </source>
</evidence>
<gene>
    <name evidence="17" type="ORF">X777_04683</name>
</gene>
<dbReference type="PANTHER" id="PTHR11690:SF237">
    <property type="entry name" value="PICKPOCKET 16-RELATED"/>
    <property type="match status" value="1"/>
</dbReference>
<evidence type="ECO:0000256" key="6">
    <source>
        <dbReference type="ARBA" id="ARBA00022989"/>
    </source>
</evidence>
<sequence length="1111" mass="124600">MLFVFQKTGARIKIYSNTCPRSTDRLISICGKPTTCIECIRELIATIKTSPLKGVNNPYDPHNFDDFYAEDYGGYGNAEGGQGKVGGFGGPGGRGGGGGGGGGYGGGNRGGPPPYGGGNYNGDGWGMQGGAPNGLGGGGNAGMGSGPPMGGNNQGNQGNMSGNKTSTQVTIPKDLAGAIIGKGGARIRKIRSDSGAGITIDEPLPGSNDRIITITGIPSQIQMAQYLLQQSSNVLLNASLSKNKIYYGILICMTLRLSMYYYSSNCVRRIARCNESLYDNITLIVSKYLMRYYLLNWNRRGESVIFHTRRIKIFLETSDLQLPRATSRAPSNTVFNRSFLFRSSLYLVPFAPDRGSNVTLISNSVPTNNRDTRETANLKPLHAIPFHRCTPRESARARTSFIDLEISHIYSYGITDFSVGCSRSCATGSPDFLFFSNYFFPIRFSIIVHVCKSRIYLLCAARIAYCTYIRAYIISEITCVLQYVQSFGGSCGTHWFDFVVYKRNARWLFRNMKMYGEKKHRLKPGKTLISVTAIILSSCETIRLCIHYDTVGCHKSLTPCMRKSLKWCYVFCKNTNLHDFRYTSINRSSKIERLFWFVARVFAIVFCVVLMQRLWQNYARHPIATIVDKSNPIWNLSFPAVTICNNNKVYRPHADIITKSLYMNGFSTDESDKFFSSLIKLIRPDTISIDNITASQVLDNLNMTVETLMLKLMQPCSSLLVRCAWIGKIHDCNKLFKTVASKEGFCCAFNSHYSMNIFNSDTYDSKPKAVNNFAELELNSDDLLNVNEILKVPGSGRDLGLTVALNIEGDMYKASSRPYIGATVLINDPIDFPDVGTHITSVKPGHVLAISVAGFFTNGIDDLRTLPPETRKCFFDNEPPGSINYSYQSCMSQCVAEYTQRLCNCLPFYYPEKHNGVRTCYLPDLNCLLNIRKSIPSYMDTCLKCLPQCTDLKYQINIENIKMDDVGYDSDITRGLNVHNISFLYVYFDDASYEEFRKESNINWDALIASFGGIFSLCLGGSVLSVIDFIYLLVKQFLKKQRRKRPEQSLASLPPASEMFLSIPVEKIQLKRRNQQETNDKRVFVTWEQSTLQRRKTTMKLDEIHRKRGKF</sequence>
<evidence type="ECO:0000256" key="10">
    <source>
        <dbReference type="ARBA" id="ARBA00023201"/>
    </source>
</evidence>
<dbReference type="InterPro" id="IPR004088">
    <property type="entry name" value="KH_dom_type_1"/>
</dbReference>
<dbReference type="InterPro" id="IPR004087">
    <property type="entry name" value="KH_dom"/>
</dbReference>
<name>A0A026X0Q9_OOCBI</name>
<keyword evidence="3 13" id="KW-0813">Transport</keyword>
<dbReference type="STRING" id="2015173.A0A026X0Q9"/>
<dbReference type="InterPro" id="IPR036612">
    <property type="entry name" value="KH_dom_type_1_sf"/>
</dbReference>
<evidence type="ECO:0000256" key="15">
    <source>
        <dbReference type="SAM" id="Phobius"/>
    </source>
</evidence>
<keyword evidence="4 13" id="KW-0894">Sodium channel</keyword>
<dbReference type="InterPro" id="IPR001873">
    <property type="entry name" value="ENaC"/>
</dbReference>
<keyword evidence="18" id="KW-1185">Reference proteome</keyword>
<evidence type="ECO:0000256" key="13">
    <source>
        <dbReference type="RuleBase" id="RU000679"/>
    </source>
</evidence>
<evidence type="ECO:0000256" key="7">
    <source>
        <dbReference type="ARBA" id="ARBA00023053"/>
    </source>
</evidence>
<dbReference type="Proteomes" id="UP000053097">
    <property type="component" value="Unassembled WGS sequence"/>
</dbReference>
<dbReference type="Gene3D" id="3.30.1370.10">
    <property type="entry name" value="K Homology domain, type 1"/>
    <property type="match status" value="1"/>
</dbReference>
<evidence type="ECO:0000256" key="3">
    <source>
        <dbReference type="ARBA" id="ARBA00022448"/>
    </source>
</evidence>
<dbReference type="GO" id="GO:0005886">
    <property type="term" value="C:plasma membrane"/>
    <property type="evidence" value="ECO:0007669"/>
    <property type="project" value="TreeGrafter"/>
</dbReference>
<keyword evidence="8 13" id="KW-0406">Ion transport</keyword>
<dbReference type="AlphaFoldDB" id="A0A026X0Q9"/>
<organism evidence="17 18">
    <name type="scientific">Ooceraea biroi</name>
    <name type="common">Clonal raider ant</name>
    <name type="synonym">Cerapachys biroi</name>
    <dbReference type="NCBI Taxonomy" id="2015173"/>
    <lineage>
        <taxon>Eukaryota</taxon>
        <taxon>Metazoa</taxon>
        <taxon>Ecdysozoa</taxon>
        <taxon>Arthropoda</taxon>
        <taxon>Hexapoda</taxon>
        <taxon>Insecta</taxon>
        <taxon>Pterygota</taxon>
        <taxon>Neoptera</taxon>
        <taxon>Endopterygota</taxon>
        <taxon>Hymenoptera</taxon>
        <taxon>Apocrita</taxon>
        <taxon>Aculeata</taxon>
        <taxon>Formicoidea</taxon>
        <taxon>Formicidae</taxon>
        <taxon>Dorylinae</taxon>
        <taxon>Ooceraea</taxon>
    </lineage>
</organism>
<feature type="transmembrane region" description="Helical" evidence="15">
    <location>
        <begin position="1007"/>
        <end position="1034"/>
    </location>
</feature>
<keyword evidence="9 15" id="KW-0472">Membrane</keyword>
<keyword evidence="7" id="KW-0915">Sodium</keyword>
<evidence type="ECO:0000256" key="12">
    <source>
        <dbReference type="PROSITE-ProRule" id="PRU00117"/>
    </source>
</evidence>
<dbReference type="Pfam" id="PF00013">
    <property type="entry name" value="KH_1"/>
    <property type="match status" value="1"/>
</dbReference>
<dbReference type="GO" id="GO:0003723">
    <property type="term" value="F:RNA binding"/>
    <property type="evidence" value="ECO:0007669"/>
    <property type="project" value="UniProtKB-UniRule"/>
</dbReference>
<dbReference type="OrthoDB" id="6021021at2759"/>
<dbReference type="CDD" id="cd22434">
    <property type="entry name" value="KH-I_HNRNPK_rpt3"/>
    <property type="match status" value="1"/>
</dbReference>
<dbReference type="PROSITE" id="PS01206">
    <property type="entry name" value="ASC"/>
    <property type="match status" value="1"/>
</dbReference>
<evidence type="ECO:0000256" key="9">
    <source>
        <dbReference type="ARBA" id="ARBA00023136"/>
    </source>
</evidence>
<keyword evidence="5 13" id="KW-0812">Transmembrane</keyword>
<keyword evidence="6 15" id="KW-1133">Transmembrane helix</keyword>
<protein>
    <submittedName>
        <fullName evidence="17">Sodium channel protein Nach</fullName>
    </submittedName>
</protein>
<keyword evidence="11 13" id="KW-0407">Ion channel</keyword>
<comment type="subcellular location">
    <subcellularLocation>
        <location evidence="1">Membrane</location>
        <topology evidence="1">Multi-pass membrane protein</topology>
    </subcellularLocation>
</comment>
<feature type="compositionally biased region" description="Gly residues" evidence="14">
    <location>
        <begin position="131"/>
        <end position="153"/>
    </location>
</feature>
<dbReference type="SUPFAM" id="SSF54791">
    <property type="entry name" value="Eukaryotic type KH-domain (KH-domain type I)"/>
    <property type="match status" value="1"/>
</dbReference>
<keyword evidence="10 13" id="KW-0739">Sodium transport</keyword>
<accession>A0A026X0Q9</accession>
<reference evidence="17 18" key="1">
    <citation type="journal article" date="2014" name="Curr. Biol.">
        <title>The genome of the clonal raider ant Cerapachys biroi.</title>
        <authorList>
            <person name="Oxley P.R."/>
            <person name="Ji L."/>
            <person name="Fetter-Pruneda I."/>
            <person name="McKenzie S.K."/>
            <person name="Li C."/>
            <person name="Hu H."/>
            <person name="Zhang G."/>
            <person name="Kronauer D.J."/>
        </authorList>
    </citation>
    <scope>NUCLEOTIDE SEQUENCE [LARGE SCALE GENOMIC DNA]</scope>
</reference>
<dbReference type="Gene3D" id="1.10.287.820">
    <property type="entry name" value="Acid-sensing ion channel domain"/>
    <property type="match status" value="1"/>
</dbReference>
<feature type="compositionally biased region" description="Low complexity" evidence="14">
    <location>
        <begin position="154"/>
        <end position="163"/>
    </location>
</feature>
<proteinExistence type="inferred from homology"/>
<dbReference type="PANTHER" id="PTHR11690">
    <property type="entry name" value="AMILORIDE-SENSITIVE SODIUM CHANNEL-RELATED"/>
    <property type="match status" value="1"/>
</dbReference>
<dbReference type="EMBL" id="KK107039">
    <property type="protein sequence ID" value="EZA61872.1"/>
    <property type="molecule type" value="Genomic_DNA"/>
</dbReference>
<dbReference type="GO" id="GO:0010468">
    <property type="term" value="P:regulation of gene expression"/>
    <property type="evidence" value="ECO:0007669"/>
    <property type="project" value="UniProtKB-ARBA"/>
</dbReference>
<feature type="domain" description="K Homology" evidence="16">
    <location>
        <begin position="163"/>
        <end position="233"/>
    </location>
</feature>
<evidence type="ECO:0000313" key="17">
    <source>
        <dbReference type="EMBL" id="EZA61872.1"/>
    </source>
</evidence>
<dbReference type="PRINTS" id="PR01078">
    <property type="entry name" value="AMINACHANNEL"/>
</dbReference>
<evidence type="ECO:0000256" key="14">
    <source>
        <dbReference type="SAM" id="MobiDB-lite"/>
    </source>
</evidence>
<comment type="similarity">
    <text evidence="2 13">Belongs to the amiloride-sensitive sodium channel (TC 1.A.6) family.</text>
</comment>
<evidence type="ECO:0000256" key="2">
    <source>
        <dbReference type="ARBA" id="ARBA00007193"/>
    </source>
</evidence>
<dbReference type="InterPro" id="IPR020903">
    <property type="entry name" value="ENaC_CS"/>
</dbReference>
<evidence type="ECO:0000256" key="8">
    <source>
        <dbReference type="ARBA" id="ARBA00023065"/>
    </source>
</evidence>
<dbReference type="SMART" id="SM00322">
    <property type="entry name" value="KH"/>
    <property type="match status" value="1"/>
</dbReference>
<dbReference type="GO" id="GO:0015280">
    <property type="term" value="F:ligand-gated sodium channel activity"/>
    <property type="evidence" value="ECO:0007669"/>
    <property type="project" value="TreeGrafter"/>
</dbReference>
<dbReference type="Pfam" id="PF00858">
    <property type="entry name" value="ASC"/>
    <property type="match status" value="1"/>
</dbReference>
<feature type="region of interest" description="Disordered" evidence="14">
    <location>
        <begin position="131"/>
        <end position="165"/>
    </location>
</feature>
<evidence type="ECO:0000256" key="11">
    <source>
        <dbReference type="ARBA" id="ARBA00023303"/>
    </source>
</evidence>
<evidence type="ECO:0000313" key="18">
    <source>
        <dbReference type="Proteomes" id="UP000053097"/>
    </source>
</evidence>
<dbReference type="Gene3D" id="1.10.287.770">
    <property type="entry name" value="YojJ-like"/>
    <property type="match status" value="1"/>
</dbReference>